<accession>A0A7W7A991</accession>
<dbReference type="Proteomes" id="UP000538566">
    <property type="component" value="Unassembled WGS sequence"/>
</dbReference>
<sequence>MSHQQTGEAWWSGFGGNDGNPEALGDLAKWCEQLGPHEQRRGFDRVLRQFADFGNEREEELKSAAIGWIVHLVDTGAFESAAIAMIPHDAIFTGGRLKDGSFIAQVILEGGSGAHSRDAASLPMAWMAALLRALARQGVEQRAATSH</sequence>
<organism evidence="1 2">
    <name type="scientific">Novosphingobium taihuense</name>
    <dbReference type="NCBI Taxonomy" id="260085"/>
    <lineage>
        <taxon>Bacteria</taxon>
        <taxon>Pseudomonadati</taxon>
        <taxon>Pseudomonadota</taxon>
        <taxon>Alphaproteobacteria</taxon>
        <taxon>Sphingomonadales</taxon>
        <taxon>Sphingomonadaceae</taxon>
        <taxon>Novosphingobium</taxon>
    </lineage>
</organism>
<protein>
    <submittedName>
        <fullName evidence="1">Uncharacterized protein</fullName>
    </submittedName>
</protein>
<dbReference type="OrthoDB" id="7508754at2"/>
<comment type="caution">
    <text evidence="1">The sequence shown here is derived from an EMBL/GenBank/DDBJ whole genome shotgun (WGS) entry which is preliminary data.</text>
</comment>
<keyword evidence="2" id="KW-1185">Reference proteome</keyword>
<evidence type="ECO:0000313" key="1">
    <source>
        <dbReference type="EMBL" id="MBB4612789.1"/>
    </source>
</evidence>
<dbReference type="RefSeq" id="WP_144907790.1">
    <property type="nucleotide sequence ID" value="NZ_JACHOA010000002.1"/>
</dbReference>
<evidence type="ECO:0000313" key="2">
    <source>
        <dbReference type="Proteomes" id="UP000538566"/>
    </source>
</evidence>
<name>A0A7W7A991_9SPHN</name>
<dbReference type="AlphaFoldDB" id="A0A7W7A991"/>
<gene>
    <name evidence="1" type="ORF">GGR37_001048</name>
</gene>
<reference evidence="1 2" key="1">
    <citation type="submission" date="2020-08" db="EMBL/GenBank/DDBJ databases">
        <title>Genomic Encyclopedia of Type Strains, Phase IV (KMG-IV): sequencing the most valuable type-strain genomes for metagenomic binning, comparative biology and taxonomic classification.</title>
        <authorList>
            <person name="Goeker M."/>
        </authorList>
    </citation>
    <scope>NUCLEOTIDE SEQUENCE [LARGE SCALE GENOMIC DNA]</scope>
    <source>
        <strain evidence="1 2">DSM 17507</strain>
    </source>
</reference>
<dbReference type="EMBL" id="JACHOA010000002">
    <property type="protein sequence ID" value="MBB4612789.1"/>
    <property type="molecule type" value="Genomic_DNA"/>
</dbReference>
<proteinExistence type="predicted"/>